<dbReference type="Gene3D" id="2.160.20.10">
    <property type="entry name" value="Single-stranded right-handed beta-helix, Pectin lyase-like"/>
    <property type="match status" value="1"/>
</dbReference>
<comment type="caution">
    <text evidence="3">The sequence shown here is derived from an EMBL/GenBank/DDBJ whole genome shotgun (WGS) entry which is preliminary data.</text>
</comment>
<evidence type="ECO:0000313" key="3">
    <source>
        <dbReference type="EMBL" id="GMI38501.1"/>
    </source>
</evidence>
<accession>A0ABQ6N2M7</accession>
<dbReference type="SUPFAM" id="SSF81383">
    <property type="entry name" value="F-box domain"/>
    <property type="match status" value="1"/>
</dbReference>
<evidence type="ECO:0000256" key="1">
    <source>
        <dbReference type="SAM" id="MobiDB-lite"/>
    </source>
</evidence>
<sequence length="392" mass="41025">MSRPSASEPLLLRLPETLSALALSFLGAKEASSLSQVSSSFSTLAHSPELWYFLCSDTGKLETCGRPQSLLYRDFYISNPSIPHDCATLAGALDHVTSGGTIVVAGNQTLRESELVVARDCEIKVHPPLTTARVLSISRASGRQPRNKPLLSIKRDTTCKISNVSFQHVSSGEDIWKGNAAVFVDGGNLFLADCSVQSDTGRGIVSCNEGIVKARDTVVHDSAATGVYAGGKSVLTLDRCNVLRNGVGGAEIPAGHSGIYVESSKALISDCFVSANSLTGVTLVRGGDAVIANSDVVENGSDAFTIEDEATMGSTVQLVENNLDGVSSRATTEPQARGLRATFMGHYCADDGEWRKDEGWDFEAGGGQTGQTAEGSDAASESSGPDSSSPGL</sequence>
<dbReference type="EMBL" id="BRYB01000828">
    <property type="protein sequence ID" value="GMI38501.1"/>
    <property type="molecule type" value="Genomic_DNA"/>
</dbReference>
<dbReference type="InterPro" id="IPR012334">
    <property type="entry name" value="Pectin_lyas_fold"/>
</dbReference>
<dbReference type="Pfam" id="PF13229">
    <property type="entry name" value="Beta_helix"/>
    <property type="match status" value="1"/>
</dbReference>
<feature type="region of interest" description="Disordered" evidence="1">
    <location>
        <begin position="356"/>
        <end position="392"/>
    </location>
</feature>
<evidence type="ECO:0000313" key="4">
    <source>
        <dbReference type="Proteomes" id="UP001165060"/>
    </source>
</evidence>
<dbReference type="Gene3D" id="1.20.1280.50">
    <property type="match status" value="1"/>
</dbReference>
<dbReference type="Pfam" id="PF12937">
    <property type="entry name" value="F-box-like"/>
    <property type="match status" value="1"/>
</dbReference>
<organism evidence="3 4">
    <name type="scientific">Tetraparma gracilis</name>
    <dbReference type="NCBI Taxonomy" id="2962635"/>
    <lineage>
        <taxon>Eukaryota</taxon>
        <taxon>Sar</taxon>
        <taxon>Stramenopiles</taxon>
        <taxon>Ochrophyta</taxon>
        <taxon>Bolidophyceae</taxon>
        <taxon>Parmales</taxon>
        <taxon>Triparmaceae</taxon>
        <taxon>Tetraparma</taxon>
    </lineage>
</organism>
<reference evidence="3 4" key="1">
    <citation type="journal article" date="2023" name="Commun. Biol.">
        <title>Genome analysis of Parmales, the sister group of diatoms, reveals the evolutionary specialization of diatoms from phago-mixotrophs to photoautotrophs.</title>
        <authorList>
            <person name="Ban H."/>
            <person name="Sato S."/>
            <person name="Yoshikawa S."/>
            <person name="Yamada K."/>
            <person name="Nakamura Y."/>
            <person name="Ichinomiya M."/>
            <person name="Sato N."/>
            <person name="Blanc-Mathieu R."/>
            <person name="Endo H."/>
            <person name="Kuwata A."/>
            <person name="Ogata H."/>
        </authorList>
    </citation>
    <scope>NUCLEOTIDE SEQUENCE [LARGE SCALE GENOMIC DNA]</scope>
</reference>
<dbReference type="InterPro" id="IPR011050">
    <property type="entry name" value="Pectin_lyase_fold/virulence"/>
</dbReference>
<evidence type="ECO:0000259" key="2">
    <source>
        <dbReference type="PROSITE" id="PS50181"/>
    </source>
</evidence>
<proteinExistence type="predicted"/>
<dbReference type="Proteomes" id="UP001165060">
    <property type="component" value="Unassembled WGS sequence"/>
</dbReference>
<dbReference type="InterPro" id="IPR036047">
    <property type="entry name" value="F-box-like_dom_sf"/>
</dbReference>
<feature type="compositionally biased region" description="Low complexity" evidence="1">
    <location>
        <begin position="370"/>
        <end position="392"/>
    </location>
</feature>
<dbReference type="PROSITE" id="PS50181">
    <property type="entry name" value="FBOX"/>
    <property type="match status" value="1"/>
</dbReference>
<gene>
    <name evidence="3" type="ORF">TeGR_g6709</name>
</gene>
<protein>
    <recommendedName>
        <fullName evidence="2">F-box domain-containing protein</fullName>
    </recommendedName>
</protein>
<feature type="domain" description="F-box" evidence="2">
    <location>
        <begin position="8"/>
        <end position="54"/>
    </location>
</feature>
<dbReference type="InterPro" id="IPR039448">
    <property type="entry name" value="Beta_helix"/>
</dbReference>
<name>A0ABQ6N2M7_9STRA</name>
<keyword evidence="4" id="KW-1185">Reference proteome</keyword>
<dbReference type="SUPFAM" id="SSF51126">
    <property type="entry name" value="Pectin lyase-like"/>
    <property type="match status" value="1"/>
</dbReference>
<dbReference type="InterPro" id="IPR001810">
    <property type="entry name" value="F-box_dom"/>
</dbReference>